<evidence type="ECO:0000256" key="6">
    <source>
        <dbReference type="RuleBase" id="RU369006"/>
    </source>
</evidence>
<evidence type="ECO:0000313" key="8">
    <source>
        <dbReference type="EMBL" id="JAT92717.1"/>
    </source>
</evidence>
<evidence type="ECO:0000256" key="3">
    <source>
        <dbReference type="ARBA" id="ARBA00022729"/>
    </source>
</evidence>
<dbReference type="EMBL" id="GFAC01006471">
    <property type="protein sequence ID" value="JAT92717.1"/>
    <property type="molecule type" value="mRNA"/>
</dbReference>
<evidence type="ECO:0000256" key="1">
    <source>
        <dbReference type="ARBA" id="ARBA00004613"/>
    </source>
</evidence>
<organism evidence="8">
    <name type="scientific">Amblyomma aureolatum</name>
    <dbReference type="NCBI Taxonomy" id="187763"/>
    <lineage>
        <taxon>Eukaryota</taxon>
        <taxon>Metazoa</taxon>
        <taxon>Ecdysozoa</taxon>
        <taxon>Arthropoda</taxon>
        <taxon>Chelicerata</taxon>
        <taxon>Arachnida</taxon>
        <taxon>Acari</taxon>
        <taxon>Parasitiformes</taxon>
        <taxon>Ixodida</taxon>
        <taxon>Ixodoidea</taxon>
        <taxon>Ixodidae</taxon>
        <taxon>Amblyomminae</taxon>
        <taxon>Amblyomma</taxon>
    </lineage>
</organism>
<feature type="region of interest" description="Disordered" evidence="7">
    <location>
        <begin position="78"/>
        <end position="97"/>
    </location>
</feature>
<evidence type="ECO:0000256" key="7">
    <source>
        <dbReference type="SAM" id="MobiDB-lite"/>
    </source>
</evidence>
<dbReference type="Pfam" id="PF19429">
    <property type="entry name" value="EVA_Class_A"/>
    <property type="match status" value="1"/>
</dbReference>
<protein>
    <recommendedName>
        <fullName evidence="6">Evasin</fullName>
    </recommendedName>
</protein>
<evidence type="ECO:0000256" key="4">
    <source>
        <dbReference type="ARBA" id="ARBA00023157"/>
    </source>
</evidence>
<feature type="non-terminal residue" evidence="8">
    <location>
        <position position="1"/>
    </location>
</feature>
<accession>A0A1E1X0E4</accession>
<feature type="region of interest" description="Disordered" evidence="7">
    <location>
        <begin position="26"/>
        <end position="49"/>
    </location>
</feature>
<name>A0A1E1X0E4_9ACAR</name>
<evidence type="ECO:0000256" key="2">
    <source>
        <dbReference type="ARBA" id="ARBA00022525"/>
    </source>
</evidence>
<dbReference type="Gene3D" id="2.30.130.100">
    <property type="match status" value="1"/>
</dbReference>
<reference evidence="8" key="1">
    <citation type="journal article" date="2017" name="Front. Cell. Infect. Microbiol.">
        <title>The Distinct Transcriptional Response of the Midgut of Amblyomma sculptum and Amblyomma aureolatum Ticks to Rickettsia rickettsii Correlates to Their Differences in Susceptibility to Infection.</title>
        <authorList>
            <person name="Martins L.A."/>
            <person name="Galletti M.F.B.M."/>
            <person name="Ribeiro J.M."/>
            <person name="Fujita A."/>
            <person name="Costa F.B."/>
            <person name="Labruna M.B."/>
            <person name="Daffre S."/>
            <person name="Fogaca A.C."/>
        </authorList>
    </citation>
    <scope>NUCLEOTIDE SEQUENCE</scope>
</reference>
<keyword evidence="4 6" id="KW-1015">Disulfide bond</keyword>
<feature type="non-terminal residue" evidence="8">
    <location>
        <position position="172"/>
    </location>
</feature>
<comment type="function">
    <text evidence="6">Salivary chemokine-binding protein which binds to host chemokines.</text>
</comment>
<keyword evidence="2 6" id="KW-0964">Secreted</keyword>
<dbReference type="InterPro" id="IPR045797">
    <property type="entry name" value="EVA_Class_A"/>
</dbReference>
<dbReference type="GO" id="GO:0019957">
    <property type="term" value="F:C-C chemokine binding"/>
    <property type="evidence" value="ECO:0007669"/>
    <property type="project" value="InterPro"/>
</dbReference>
<dbReference type="AlphaFoldDB" id="A0A1E1X0E4"/>
<keyword evidence="5 6" id="KW-0325">Glycoprotein</keyword>
<dbReference type="GO" id="GO:0005576">
    <property type="term" value="C:extracellular region"/>
    <property type="evidence" value="ECO:0007669"/>
    <property type="project" value="UniProtKB-SubCell"/>
</dbReference>
<feature type="compositionally biased region" description="Low complexity" evidence="7">
    <location>
        <begin position="36"/>
        <end position="49"/>
    </location>
</feature>
<sequence length="172" mass="18436">WLLNIGLLVGIAASEDNPLANIPGCGDGASTEAKPTTTTTTTTTTTEATTIAPDPPYYVLYNDTNGCTRKVLGTWLKKGKNDRGPQNQGRRRRETGQRIMRPVSCFETCDGEVRTLPDGDPCLEVVGEPFGRHNSNIRGGCLLGMCVSGQCVCGDEKVSCYVPKNIIDAKPS</sequence>
<comment type="subcellular location">
    <subcellularLocation>
        <location evidence="1 6">Secreted</location>
    </subcellularLocation>
</comment>
<keyword evidence="3 6" id="KW-0732">Signal</keyword>
<evidence type="ECO:0000256" key="5">
    <source>
        <dbReference type="ARBA" id="ARBA00023180"/>
    </source>
</evidence>
<proteinExistence type="evidence at transcript level"/>